<dbReference type="EC" id="1.8.3.2" evidence="13"/>
<evidence type="ECO:0000256" key="8">
    <source>
        <dbReference type="ARBA" id="ARBA00023002"/>
    </source>
</evidence>
<reference evidence="17" key="2">
    <citation type="submission" date="2025-08" db="UniProtKB">
        <authorList>
            <consortium name="Ensembl"/>
        </authorList>
    </citation>
    <scope>IDENTIFICATION</scope>
</reference>
<dbReference type="FunFam" id="3.40.30.10:FF:000073">
    <property type="entry name" value="Sulfhydryl oxidase"/>
    <property type="match status" value="1"/>
</dbReference>
<sequence length="567" mass="64925">MPRRLARVRQRHLMPPACVFLVAALLLPVPVLEAQSLGLYSPEDPLVLLQADTLEQNILNSTSAWVVEFYASWCGHCKNFAPTWKALANDVKDWRPAVNLAVIDCADMTNQKVCSKFGIAGYPTVKFFKAFATSPQDGVRIHNNGDDIQTLRETIITSVERHEVLPSPCPPLQPISVTELRNFFQANNVTYLALIFEKDDSFLGREVALDMVQFKNIAVRRVLQSNKELVNQFNITAFPSGLLVVKNGSYSSIPGCTECRPLYTEFLRNIPGVFRRDAFIPTVPPSAQPPTTSVPWKVADKRKLYMADLESAVLYTLRVEAALFPFLDGERLSALKQYVSVLVKYFPGRFVVMNYLRDLDWWLRPKTNVSQTEWEEALRNKKEFPNSRLPEHPIWVGCQGSKPQFRGFPCGLWTLFHLLTVQEAARNPFSPSDALPTMRKYIRHFFGCRMCAEHFENMAAESMHEVRNREEAVLWLWSRHNRVNARLAGTASDDPKFPKVQWPPRELCQSCQFTLNGRPMWNTRAIQTFFKNHFSLRNIYLDFIKFERGHSARRDRGRSADCGGFLT</sequence>
<evidence type="ECO:0000256" key="11">
    <source>
        <dbReference type="ARBA" id="ARBA00045804"/>
    </source>
</evidence>
<dbReference type="Gene3D" id="3.40.30.10">
    <property type="entry name" value="Glutaredoxin"/>
    <property type="match status" value="2"/>
</dbReference>
<evidence type="ECO:0000256" key="14">
    <source>
        <dbReference type="SAM" id="SignalP"/>
    </source>
</evidence>
<evidence type="ECO:0000256" key="6">
    <source>
        <dbReference type="ARBA" id="ARBA00022729"/>
    </source>
</evidence>
<dbReference type="FunFam" id="1.20.120.1960:FF:000001">
    <property type="entry name" value="Sulfhydryl oxidase"/>
    <property type="match status" value="1"/>
</dbReference>
<keyword evidence="9" id="KW-1015">Disulfide bond</keyword>
<keyword evidence="8 13" id="KW-0560">Oxidoreductase</keyword>
<feature type="domain" description="ERV/ALR sulfhydryl oxidase" evidence="15">
    <location>
        <begin position="401"/>
        <end position="502"/>
    </location>
</feature>
<dbReference type="AlphaFoldDB" id="A0A7N5JHL1"/>
<keyword evidence="10" id="KW-0325">Glycoprotein</keyword>
<dbReference type="FunFam" id="3.40.30.10:FF:000080">
    <property type="entry name" value="Sulfhydryl oxidase"/>
    <property type="match status" value="1"/>
</dbReference>
<dbReference type="PANTHER" id="PTHR22897:SF6">
    <property type="entry name" value="SULFHYDRYL OXIDASE 1"/>
    <property type="match status" value="1"/>
</dbReference>
<dbReference type="InterPro" id="IPR017905">
    <property type="entry name" value="ERV/ALR_sulphydryl_oxidase"/>
</dbReference>
<keyword evidence="18" id="KW-1185">Reference proteome</keyword>
<feature type="chain" id="PRO_5030843393" description="Sulfhydryl oxidase" evidence="14">
    <location>
        <begin position="35"/>
        <end position="567"/>
    </location>
</feature>
<reference evidence="17 18" key="1">
    <citation type="journal article" date="2010" name="Nature">
        <title>The sequence and de novo assembly of the giant panda genome.</title>
        <authorList>
            <person name="Li R."/>
            <person name="Fan W."/>
            <person name="Tian G."/>
            <person name="Zhu H."/>
            <person name="He L."/>
            <person name="Cai J."/>
            <person name="Huang Q."/>
            <person name="Cai Q."/>
            <person name="Li B."/>
            <person name="Bai Y."/>
            <person name="Zhang Z."/>
            <person name="Zhang Y."/>
            <person name="Wang W."/>
            <person name="Li J."/>
            <person name="Wei F."/>
            <person name="Li H."/>
            <person name="Jian M."/>
            <person name="Li J."/>
            <person name="Zhang Z."/>
            <person name="Nielsen R."/>
            <person name="Li D."/>
            <person name="Gu W."/>
            <person name="Yang Z."/>
            <person name="Xuan Z."/>
            <person name="Ryder O.A."/>
            <person name="Leung F.C."/>
            <person name="Zhou Y."/>
            <person name="Cao J."/>
            <person name="Sun X."/>
            <person name="Fu Y."/>
            <person name="Fang X."/>
            <person name="Guo X."/>
            <person name="Wang B."/>
            <person name="Hou R."/>
            <person name="Shen F."/>
            <person name="Mu B."/>
            <person name="Ni P."/>
            <person name="Lin R."/>
            <person name="Qian W."/>
            <person name="Wang G."/>
            <person name="Yu C."/>
            <person name="Nie W."/>
            <person name="Wang J."/>
            <person name="Wu Z."/>
            <person name="Liang H."/>
            <person name="Min J."/>
            <person name="Wu Q."/>
            <person name="Cheng S."/>
            <person name="Ruan J."/>
            <person name="Wang M."/>
            <person name="Shi Z."/>
            <person name="Wen M."/>
            <person name="Liu B."/>
            <person name="Ren X."/>
            <person name="Zheng H."/>
            <person name="Dong D."/>
            <person name="Cook K."/>
            <person name="Shan G."/>
            <person name="Zhang H."/>
            <person name="Kosiol C."/>
            <person name="Xie X."/>
            <person name="Lu Z."/>
            <person name="Zheng H."/>
            <person name="Li Y."/>
            <person name="Steiner C.C."/>
            <person name="Lam T.T."/>
            <person name="Lin S."/>
            <person name="Zhang Q."/>
            <person name="Li G."/>
            <person name="Tian J."/>
            <person name="Gong T."/>
            <person name="Liu H."/>
            <person name="Zhang D."/>
            <person name="Fang L."/>
            <person name="Ye C."/>
            <person name="Zhang J."/>
            <person name="Hu W."/>
            <person name="Xu A."/>
            <person name="Ren Y."/>
            <person name="Zhang G."/>
            <person name="Bruford M.W."/>
            <person name="Li Q."/>
            <person name="Ma L."/>
            <person name="Guo Y."/>
            <person name="An N."/>
            <person name="Hu Y."/>
            <person name="Zheng Y."/>
            <person name="Shi Y."/>
            <person name="Li Z."/>
            <person name="Liu Q."/>
            <person name="Chen Y."/>
            <person name="Zhao J."/>
            <person name="Qu N."/>
            <person name="Zhao S."/>
            <person name="Tian F."/>
            <person name="Wang X."/>
            <person name="Wang H."/>
            <person name="Xu L."/>
            <person name="Liu X."/>
            <person name="Vinar T."/>
            <person name="Wang Y."/>
            <person name="Lam T.W."/>
            <person name="Yiu S.M."/>
            <person name="Liu S."/>
            <person name="Zhang H."/>
            <person name="Li D."/>
            <person name="Huang Y."/>
            <person name="Wang X."/>
            <person name="Yang G."/>
            <person name="Jiang Z."/>
            <person name="Wang J."/>
            <person name="Qin N."/>
            <person name="Li L."/>
            <person name="Li J."/>
            <person name="Bolund L."/>
            <person name="Kristiansen K."/>
            <person name="Wong G.K."/>
            <person name="Olson M."/>
            <person name="Zhang X."/>
            <person name="Li S."/>
            <person name="Yang H."/>
            <person name="Wang J."/>
            <person name="Wang J."/>
        </authorList>
    </citation>
    <scope>NUCLEOTIDE SEQUENCE [LARGE SCALE GENOMIC DNA]</scope>
</reference>
<comment type="similarity">
    <text evidence="3 13">Belongs to the quiescin-sulfhydryl oxidase (QSOX) family.</text>
</comment>
<evidence type="ECO:0000256" key="10">
    <source>
        <dbReference type="ARBA" id="ARBA00023180"/>
    </source>
</evidence>
<dbReference type="PROSITE" id="PS51324">
    <property type="entry name" value="ERV_ALR"/>
    <property type="match status" value="1"/>
</dbReference>
<evidence type="ECO:0000256" key="2">
    <source>
        <dbReference type="ARBA" id="ARBA00004613"/>
    </source>
</evidence>
<evidence type="ECO:0000256" key="3">
    <source>
        <dbReference type="ARBA" id="ARBA00006041"/>
    </source>
</evidence>
<dbReference type="Gene3D" id="1.20.120.1960">
    <property type="entry name" value="QSOX sulfhydryl oxidase domain"/>
    <property type="match status" value="1"/>
</dbReference>
<evidence type="ECO:0000256" key="4">
    <source>
        <dbReference type="ARBA" id="ARBA00022525"/>
    </source>
</evidence>
<dbReference type="Ensembl" id="ENSAMET00000039687.1">
    <property type="protein sequence ID" value="ENSAMEP00000025484.1"/>
    <property type="gene ID" value="ENSAMEG00000028096.1"/>
</dbReference>
<comment type="cofactor">
    <cofactor evidence="1 13">
        <name>FAD</name>
        <dbReference type="ChEBI" id="CHEBI:57692"/>
    </cofactor>
</comment>
<dbReference type="GO" id="GO:0006457">
    <property type="term" value="P:protein folding"/>
    <property type="evidence" value="ECO:0007669"/>
    <property type="project" value="TreeGrafter"/>
</dbReference>
<dbReference type="GeneTree" id="ENSGT00940000159504"/>
<feature type="domain" description="Thioredoxin" evidence="16">
    <location>
        <begin position="23"/>
        <end position="161"/>
    </location>
</feature>
<dbReference type="InterPro" id="IPR040986">
    <property type="entry name" value="QSOX_FAD-bd_dom"/>
</dbReference>
<dbReference type="Gene3D" id="1.20.120.310">
    <property type="entry name" value="ERV/ALR sulfhydryl oxidase domain"/>
    <property type="match status" value="1"/>
</dbReference>
<dbReference type="Pfam" id="PF18371">
    <property type="entry name" value="FAD_SOX"/>
    <property type="match status" value="1"/>
</dbReference>
<accession>A0A7N5JHL1</accession>
<dbReference type="InterPro" id="IPR036774">
    <property type="entry name" value="ERV/ALR_sulphydryl_oxid_sf"/>
</dbReference>
<evidence type="ECO:0000313" key="18">
    <source>
        <dbReference type="Proteomes" id="UP000008912"/>
    </source>
</evidence>
<dbReference type="GO" id="GO:0000139">
    <property type="term" value="C:Golgi membrane"/>
    <property type="evidence" value="ECO:0007669"/>
    <property type="project" value="TreeGrafter"/>
</dbReference>
<dbReference type="PROSITE" id="PS51352">
    <property type="entry name" value="THIOREDOXIN_2"/>
    <property type="match status" value="1"/>
</dbReference>
<evidence type="ECO:0000313" key="17">
    <source>
        <dbReference type="Ensembl" id="ENSAMEP00000025484.1"/>
    </source>
</evidence>
<dbReference type="Pfam" id="PF04777">
    <property type="entry name" value="Evr1_Alr"/>
    <property type="match status" value="1"/>
</dbReference>
<dbReference type="InterPro" id="IPR036249">
    <property type="entry name" value="Thioredoxin-like_sf"/>
</dbReference>
<dbReference type="Pfam" id="PF18108">
    <property type="entry name" value="QSOX_Trx1"/>
    <property type="match status" value="1"/>
</dbReference>
<dbReference type="GO" id="GO:0016971">
    <property type="term" value="F:flavin-dependent sulfhydryl oxidase activity"/>
    <property type="evidence" value="ECO:0007669"/>
    <property type="project" value="InterPro"/>
</dbReference>
<evidence type="ECO:0000256" key="13">
    <source>
        <dbReference type="RuleBase" id="RU371123"/>
    </source>
</evidence>
<dbReference type="PANTHER" id="PTHR22897">
    <property type="entry name" value="QUIESCIN Q6-RELATED SULFHYDRYL OXIDASE"/>
    <property type="match status" value="1"/>
</dbReference>
<dbReference type="InterPro" id="IPR042568">
    <property type="entry name" value="QSOX_FAD-bd_sf"/>
</dbReference>
<dbReference type="SUPFAM" id="SSF52833">
    <property type="entry name" value="Thioredoxin-like"/>
    <property type="match status" value="1"/>
</dbReference>
<dbReference type="PRINTS" id="PR00421">
    <property type="entry name" value="THIOREDOXIN"/>
</dbReference>
<dbReference type="InterPro" id="IPR041269">
    <property type="entry name" value="QSOX_Trx1"/>
</dbReference>
<evidence type="ECO:0000256" key="12">
    <source>
        <dbReference type="ARBA" id="ARBA00048864"/>
    </source>
</evidence>
<reference evidence="17" key="3">
    <citation type="submission" date="2025-09" db="UniProtKB">
        <authorList>
            <consortium name="Ensembl"/>
        </authorList>
    </citation>
    <scope>IDENTIFICATION</scope>
</reference>
<evidence type="ECO:0000256" key="5">
    <source>
        <dbReference type="ARBA" id="ARBA00022630"/>
    </source>
</evidence>
<dbReference type="GO" id="GO:0003756">
    <property type="term" value="F:protein disulfide isomerase activity"/>
    <property type="evidence" value="ECO:0007669"/>
    <property type="project" value="TreeGrafter"/>
</dbReference>
<keyword evidence="5 13" id="KW-0285">Flavoprotein</keyword>
<comment type="subcellular location">
    <subcellularLocation>
        <location evidence="2">Secreted</location>
    </subcellularLocation>
</comment>
<evidence type="ECO:0000259" key="15">
    <source>
        <dbReference type="PROSITE" id="PS51324"/>
    </source>
</evidence>
<comment type="catalytic activity">
    <reaction evidence="12 13">
        <text>2 R'C(R)SH + O2 = R'C(R)S-S(R)CR' + H2O2</text>
        <dbReference type="Rhea" id="RHEA:17357"/>
        <dbReference type="ChEBI" id="CHEBI:15379"/>
        <dbReference type="ChEBI" id="CHEBI:16240"/>
        <dbReference type="ChEBI" id="CHEBI:16520"/>
        <dbReference type="ChEBI" id="CHEBI:17412"/>
        <dbReference type="EC" id="1.8.3.2"/>
    </reaction>
</comment>
<organism evidence="17 18">
    <name type="scientific">Ailuropoda melanoleuca</name>
    <name type="common">Giant panda</name>
    <dbReference type="NCBI Taxonomy" id="9646"/>
    <lineage>
        <taxon>Eukaryota</taxon>
        <taxon>Metazoa</taxon>
        <taxon>Chordata</taxon>
        <taxon>Craniata</taxon>
        <taxon>Vertebrata</taxon>
        <taxon>Euteleostomi</taxon>
        <taxon>Mammalia</taxon>
        <taxon>Eutheria</taxon>
        <taxon>Laurasiatheria</taxon>
        <taxon>Carnivora</taxon>
        <taxon>Caniformia</taxon>
        <taxon>Ursidae</taxon>
        <taxon>Ailuropoda</taxon>
    </lineage>
</organism>
<dbReference type="Proteomes" id="UP000008912">
    <property type="component" value="Unassembled WGS sequence"/>
</dbReference>
<evidence type="ECO:0000259" key="16">
    <source>
        <dbReference type="PROSITE" id="PS51352"/>
    </source>
</evidence>
<dbReference type="InParanoid" id="A0A7N5JHL1"/>
<dbReference type="CDD" id="cd02992">
    <property type="entry name" value="PDI_a_QSOX"/>
    <property type="match status" value="1"/>
</dbReference>
<protein>
    <recommendedName>
        <fullName evidence="13">Sulfhydryl oxidase</fullName>
        <ecNumber evidence="13">1.8.3.2</ecNumber>
    </recommendedName>
</protein>
<keyword evidence="6 14" id="KW-0732">Signal</keyword>
<dbReference type="GO" id="GO:0005615">
    <property type="term" value="C:extracellular space"/>
    <property type="evidence" value="ECO:0007669"/>
    <property type="project" value="TreeGrafter"/>
</dbReference>
<evidence type="ECO:0000256" key="9">
    <source>
        <dbReference type="ARBA" id="ARBA00023157"/>
    </source>
</evidence>
<dbReference type="PROSITE" id="PS00194">
    <property type="entry name" value="THIOREDOXIN_1"/>
    <property type="match status" value="1"/>
</dbReference>
<keyword evidence="7 13" id="KW-0274">FAD</keyword>
<dbReference type="InterPro" id="IPR013766">
    <property type="entry name" value="Thioredoxin_domain"/>
</dbReference>
<dbReference type="Pfam" id="PF00085">
    <property type="entry name" value="Thioredoxin"/>
    <property type="match status" value="1"/>
</dbReference>
<keyword evidence="4" id="KW-0964">Secreted</keyword>
<name>A0A7N5JHL1_AILME</name>
<feature type="signal peptide" evidence="14">
    <location>
        <begin position="1"/>
        <end position="34"/>
    </location>
</feature>
<evidence type="ECO:0000256" key="1">
    <source>
        <dbReference type="ARBA" id="ARBA00001974"/>
    </source>
</evidence>
<dbReference type="InterPro" id="IPR017937">
    <property type="entry name" value="Thioredoxin_CS"/>
</dbReference>
<dbReference type="SUPFAM" id="SSF69000">
    <property type="entry name" value="FAD-dependent thiol oxidase"/>
    <property type="match status" value="1"/>
</dbReference>
<dbReference type="InterPro" id="IPR039798">
    <property type="entry name" value="Sulfhydryl_oxidase"/>
</dbReference>
<proteinExistence type="inferred from homology"/>
<evidence type="ECO:0000256" key="7">
    <source>
        <dbReference type="ARBA" id="ARBA00022827"/>
    </source>
</evidence>
<comment type="function">
    <text evidence="11">Catalyzes the oxidation of sulfhydryl groups in peptide and protein thiols to disulfides with the reduction of oxygen to hydrogen peroxide. Plays a role in disulfide bond formation in a variety of extracellular proteins. In fibroblasts, required for normal incorporation of laminin into the extracellular matrix, and thereby for normal cell-cell adhesion and cell migration.</text>
</comment>
<dbReference type="FunFam" id="1.20.120.310:FF:000001">
    <property type="entry name" value="Sulfhydryl oxidase"/>
    <property type="match status" value="1"/>
</dbReference>